<reference evidence="4" key="1">
    <citation type="submission" date="2021-11" db="EMBL/GenBank/DDBJ databases">
        <authorList>
            <person name="Schell T."/>
        </authorList>
    </citation>
    <scope>NUCLEOTIDE SEQUENCE</scope>
    <source>
        <strain evidence="4">M5</strain>
    </source>
</reference>
<organism evidence="4 5">
    <name type="scientific">Daphnia galeata</name>
    <dbReference type="NCBI Taxonomy" id="27404"/>
    <lineage>
        <taxon>Eukaryota</taxon>
        <taxon>Metazoa</taxon>
        <taxon>Ecdysozoa</taxon>
        <taxon>Arthropoda</taxon>
        <taxon>Crustacea</taxon>
        <taxon>Branchiopoda</taxon>
        <taxon>Diplostraca</taxon>
        <taxon>Cladocera</taxon>
        <taxon>Anomopoda</taxon>
        <taxon>Daphniidae</taxon>
        <taxon>Daphnia</taxon>
    </lineage>
</organism>
<gene>
    <name evidence="4" type="ORF">DGAL_LOCUS4735</name>
</gene>
<feature type="region of interest" description="Disordered" evidence="1">
    <location>
        <begin position="375"/>
        <end position="436"/>
    </location>
</feature>
<dbReference type="Proteomes" id="UP000789390">
    <property type="component" value="Unassembled WGS sequence"/>
</dbReference>
<dbReference type="PANTHER" id="PTHR23352">
    <property type="entry name" value="NEURAL PROLIFERATION DIFFERENTIATION AND CONTROL PROTEIN-1 NPDC-1 PROTEIN"/>
    <property type="match status" value="1"/>
</dbReference>
<name>A0A8J2RMF0_9CRUS</name>
<keyword evidence="2" id="KW-1133">Transmembrane helix</keyword>
<feature type="transmembrane region" description="Helical" evidence="2">
    <location>
        <begin position="242"/>
        <end position="267"/>
    </location>
</feature>
<comment type="caution">
    <text evidence="4">The sequence shown here is derived from an EMBL/GenBank/DDBJ whole genome shotgun (WGS) entry which is preliminary data.</text>
</comment>
<keyword evidence="3" id="KW-0732">Signal</keyword>
<evidence type="ECO:0000313" key="5">
    <source>
        <dbReference type="Proteomes" id="UP000789390"/>
    </source>
</evidence>
<dbReference type="GO" id="GO:0016020">
    <property type="term" value="C:membrane"/>
    <property type="evidence" value="ECO:0007669"/>
    <property type="project" value="InterPro"/>
</dbReference>
<sequence>MVNRWWWLLAFLLVETQHCLASQHRTYQDAAEDMNNGPEDLFLEELVRNLKWKAAQQKQQQQPATYFRQRQQQPQLTDIRLLEEEDDDYAEQDDKVLFQPRIEQPFQQHQEQKNFAYRPHDDRFHNNQQHRPVPVEPVRQIKTINPLIQPAAVPNIPLQMSSNDIRTAGQKETDIFDEGPVTMTQQQQPIPISSGMGKFMEPVTSQEEADESLESRNSRDPIAHAIVSPAKTERIHDSLADIYLTALVAGCTASVVAALLALGVCFYRWQRRAKAAQEVEYPAYGITGPGPSPSGKSSLKSSPSSTTPGGGIGSWTLGKTPKSMASSGDKKLAHSAHMFHFQHQKQQVIALERRASYIENHILFYFVIHERLSSHSGCDRRGSNSGGESDEDNEEGDYTVYECPGLAPTGEMEVKNPLFLDDPTPATPAAVKRQSK</sequence>
<evidence type="ECO:0000313" key="4">
    <source>
        <dbReference type="EMBL" id="CAH0102340.1"/>
    </source>
</evidence>
<keyword evidence="2" id="KW-0812">Transmembrane</keyword>
<keyword evidence="2" id="KW-0472">Membrane</keyword>
<feature type="region of interest" description="Disordered" evidence="1">
    <location>
        <begin position="283"/>
        <end position="329"/>
    </location>
</feature>
<keyword evidence="5" id="KW-1185">Reference proteome</keyword>
<feature type="signal peptide" evidence="3">
    <location>
        <begin position="1"/>
        <end position="21"/>
    </location>
</feature>
<dbReference type="OrthoDB" id="6270617at2759"/>
<dbReference type="EMBL" id="CAKKLH010000079">
    <property type="protein sequence ID" value="CAH0102340.1"/>
    <property type="molecule type" value="Genomic_DNA"/>
</dbReference>
<feature type="chain" id="PRO_5035173826" description="Neural proliferation differentiation and control protein 1" evidence="3">
    <location>
        <begin position="22"/>
        <end position="436"/>
    </location>
</feature>
<feature type="compositionally biased region" description="Acidic residues" evidence="1">
    <location>
        <begin position="388"/>
        <end position="397"/>
    </location>
</feature>
<accession>A0A8J2RMF0</accession>
<dbReference type="InterPro" id="IPR009635">
    <property type="entry name" value="NPDC1"/>
</dbReference>
<evidence type="ECO:0000256" key="3">
    <source>
        <dbReference type="SAM" id="SignalP"/>
    </source>
</evidence>
<evidence type="ECO:0000256" key="2">
    <source>
        <dbReference type="SAM" id="Phobius"/>
    </source>
</evidence>
<protein>
    <recommendedName>
        <fullName evidence="6">Neural proliferation differentiation and control protein 1</fullName>
    </recommendedName>
</protein>
<evidence type="ECO:0008006" key="6">
    <source>
        <dbReference type="Google" id="ProtNLM"/>
    </source>
</evidence>
<dbReference type="PANTHER" id="PTHR23352:SF2">
    <property type="entry name" value="NEURAL PROLIFERATION DIFFERENTIATION AND CONTROL PROTEIN 1"/>
    <property type="match status" value="1"/>
</dbReference>
<dbReference type="Pfam" id="PF06809">
    <property type="entry name" value="NPDC1"/>
    <property type="match status" value="2"/>
</dbReference>
<proteinExistence type="predicted"/>
<dbReference type="AlphaFoldDB" id="A0A8J2RMF0"/>
<evidence type="ECO:0000256" key="1">
    <source>
        <dbReference type="SAM" id="MobiDB-lite"/>
    </source>
</evidence>
<feature type="compositionally biased region" description="Low complexity" evidence="1">
    <location>
        <begin position="293"/>
        <end position="307"/>
    </location>
</feature>